<keyword evidence="7" id="KW-0902">Two-component regulatory system</keyword>
<keyword evidence="9" id="KW-0812">Transmembrane</keyword>
<dbReference type="GO" id="GO:0005886">
    <property type="term" value="C:plasma membrane"/>
    <property type="evidence" value="ECO:0007669"/>
    <property type="project" value="UniProtKB-SubCell"/>
</dbReference>
<evidence type="ECO:0000256" key="7">
    <source>
        <dbReference type="ARBA" id="ARBA00023012"/>
    </source>
</evidence>
<feature type="compositionally biased region" description="Low complexity" evidence="8">
    <location>
        <begin position="147"/>
        <end position="170"/>
    </location>
</feature>
<keyword evidence="9" id="KW-1133">Transmembrane helix</keyword>
<dbReference type="SMART" id="SM00387">
    <property type="entry name" value="HATPase_c"/>
    <property type="match status" value="1"/>
</dbReference>
<dbReference type="SUPFAM" id="SSF55874">
    <property type="entry name" value="ATPase domain of HSP90 chaperone/DNA topoisomerase II/histidine kinase"/>
    <property type="match status" value="1"/>
</dbReference>
<dbReference type="EC" id="2.7.13.3" evidence="3"/>
<dbReference type="SUPFAM" id="SSF47384">
    <property type="entry name" value="Homodimeric domain of signal transducing histidine kinase"/>
    <property type="match status" value="1"/>
</dbReference>
<dbReference type="InterPro" id="IPR036890">
    <property type="entry name" value="HATPase_C_sf"/>
</dbReference>
<evidence type="ECO:0000313" key="11">
    <source>
        <dbReference type="EMBL" id="PSK97575.1"/>
    </source>
</evidence>
<evidence type="ECO:0000259" key="10">
    <source>
        <dbReference type="PROSITE" id="PS50109"/>
    </source>
</evidence>
<dbReference type="Pfam" id="PF02518">
    <property type="entry name" value="HATPase_c"/>
    <property type="match status" value="1"/>
</dbReference>
<dbReference type="GO" id="GO:0000155">
    <property type="term" value="F:phosphorelay sensor kinase activity"/>
    <property type="evidence" value="ECO:0007669"/>
    <property type="project" value="InterPro"/>
</dbReference>
<name>A0A2P8DK22_9ACTN</name>
<proteinExistence type="predicted"/>
<dbReference type="InterPro" id="IPR003661">
    <property type="entry name" value="HisK_dim/P_dom"/>
</dbReference>
<dbReference type="PANTHER" id="PTHR43547:SF2">
    <property type="entry name" value="HYBRID SIGNAL TRANSDUCTION HISTIDINE KINASE C"/>
    <property type="match status" value="1"/>
</dbReference>
<evidence type="ECO:0000313" key="12">
    <source>
        <dbReference type="Proteomes" id="UP000243528"/>
    </source>
</evidence>
<feature type="domain" description="Histidine kinase" evidence="10">
    <location>
        <begin position="211"/>
        <end position="426"/>
    </location>
</feature>
<dbReference type="CDD" id="cd00075">
    <property type="entry name" value="HATPase"/>
    <property type="match status" value="1"/>
</dbReference>
<evidence type="ECO:0000256" key="4">
    <source>
        <dbReference type="ARBA" id="ARBA00022553"/>
    </source>
</evidence>
<evidence type="ECO:0000256" key="6">
    <source>
        <dbReference type="ARBA" id="ARBA00022777"/>
    </source>
</evidence>
<dbReference type="FunFam" id="1.10.287.130:FF:000001">
    <property type="entry name" value="Two-component sensor histidine kinase"/>
    <property type="match status" value="1"/>
</dbReference>
<dbReference type="EMBL" id="PYGE01000022">
    <property type="protein sequence ID" value="PSK97575.1"/>
    <property type="molecule type" value="Genomic_DNA"/>
</dbReference>
<dbReference type="PROSITE" id="PS50109">
    <property type="entry name" value="HIS_KIN"/>
    <property type="match status" value="1"/>
</dbReference>
<feature type="transmembrane region" description="Helical" evidence="9">
    <location>
        <begin position="96"/>
        <end position="117"/>
    </location>
</feature>
<evidence type="ECO:0000256" key="5">
    <source>
        <dbReference type="ARBA" id="ARBA00022679"/>
    </source>
</evidence>
<gene>
    <name evidence="11" type="ORF">CLV30_12267</name>
</gene>
<feature type="transmembrane region" description="Helical" evidence="9">
    <location>
        <begin position="67"/>
        <end position="90"/>
    </location>
</feature>
<keyword evidence="12" id="KW-1185">Reference proteome</keyword>
<dbReference type="PRINTS" id="PR00344">
    <property type="entry name" value="BCTRLSENSOR"/>
</dbReference>
<dbReference type="RefSeq" id="WP_106539399.1">
    <property type="nucleotide sequence ID" value="NZ_ML142904.1"/>
</dbReference>
<keyword evidence="9" id="KW-0472">Membrane</keyword>
<dbReference type="Gene3D" id="1.10.287.130">
    <property type="match status" value="1"/>
</dbReference>
<protein>
    <recommendedName>
        <fullName evidence="3">histidine kinase</fullName>
        <ecNumber evidence="3">2.7.13.3</ecNumber>
    </recommendedName>
</protein>
<evidence type="ECO:0000256" key="1">
    <source>
        <dbReference type="ARBA" id="ARBA00000085"/>
    </source>
</evidence>
<evidence type="ECO:0000256" key="3">
    <source>
        <dbReference type="ARBA" id="ARBA00012438"/>
    </source>
</evidence>
<dbReference type="CDD" id="cd00082">
    <property type="entry name" value="HisKA"/>
    <property type="match status" value="1"/>
</dbReference>
<dbReference type="AlphaFoldDB" id="A0A2P8DK22"/>
<keyword evidence="6" id="KW-0418">Kinase</keyword>
<dbReference type="InterPro" id="IPR004358">
    <property type="entry name" value="Sig_transdc_His_kin-like_C"/>
</dbReference>
<dbReference type="OrthoDB" id="9806130at2"/>
<dbReference type="PANTHER" id="PTHR43547">
    <property type="entry name" value="TWO-COMPONENT HISTIDINE KINASE"/>
    <property type="match status" value="1"/>
</dbReference>
<dbReference type="Gene3D" id="3.30.565.10">
    <property type="entry name" value="Histidine kinase-like ATPase, C-terminal domain"/>
    <property type="match status" value="1"/>
</dbReference>
<organism evidence="11 12">
    <name type="scientific">Haloactinopolyspora alba</name>
    <dbReference type="NCBI Taxonomy" id="648780"/>
    <lineage>
        <taxon>Bacteria</taxon>
        <taxon>Bacillati</taxon>
        <taxon>Actinomycetota</taxon>
        <taxon>Actinomycetes</taxon>
        <taxon>Jiangellales</taxon>
        <taxon>Jiangellaceae</taxon>
        <taxon>Haloactinopolyspora</taxon>
    </lineage>
</organism>
<keyword evidence="5" id="KW-0808">Transferase</keyword>
<evidence type="ECO:0000256" key="2">
    <source>
        <dbReference type="ARBA" id="ARBA00004236"/>
    </source>
</evidence>
<comment type="catalytic activity">
    <reaction evidence="1">
        <text>ATP + protein L-histidine = ADP + protein N-phospho-L-histidine.</text>
        <dbReference type="EC" id="2.7.13.3"/>
    </reaction>
</comment>
<comment type="caution">
    <text evidence="11">The sequence shown here is derived from an EMBL/GenBank/DDBJ whole genome shotgun (WGS) entry which is preliminary data.</text>
</comment>
<dbReference type="InterPro" id="IPR036097">
    <property type="entry name" value="HisK_dim/P_sf"/>
</dbReference>
<sequence>MRPRQISTVAVLAAGLLVAGVIAASAGLPTGDTVVLVSVTALASGAAVLAGAMVLRGFRGRAVRTQALVVALSSLLVTVSGIVTAAQAMFISRHDLVALFVVVSVAAAVAVGAALQLGDDVGAGTRQVGELARTLVDERGAAGGPGADTDAAADAGAPADDAVADGPRAPVTGPGELATLARELAQVSADLDESRRRERALESSRRELIAWVSHDLRSPLATIRAMAEALDDDIADDAATVNRYQRQIRDDAERLTALVDDLFELSRINSGTLRLDREMAGLNDVVADALAGAGSHASVKGVELVEKLGRLPAVEVSAREFTRALNNLLDNAIRHTPQGGRVTVRSRADDDGAVLDVVDQCGGIPEPDLTRVFDVAFRGDAARGRDAAGGGLGLAIARGLVEAHAGSVDVANTGGGCCFTIRLPSR</sequence>
<accession>A0A2P8DK22</accession>
<evidence type="ECO:0000256" key="9">
    <source>
        <dbReference type="SAM" id="Phobius"/>
    </source>
</evidence>
<comment type="subcellular location">
    <subcellularLocation>
        <location evidence="2">Cell membrane</location>
    </subcellularLocation>
</comment>
<feature type="region of interest" description="Disordered" evidence="8">
    <location>
        <begin position="139"/>
        <end position="174"/>
    </location>
</feature>
<dbReference type="Proteomes" id="UP000243528">
    <property type="component" value="Unassembled WGS sequence"/>
</dbReference>
<keyword evidence="4" id="KW-0597">Phosphoprotein</keyword>
<dbReference type="InterPro" id="IPR005467">
    <property type="entry name" value="His_kinase_dom"/>
</dbReference>
<dbReference type="InterPro" id="IPR003594">
    <property type="entry name" value="HATPase_dom"/>
</dbReference>
<reference evidence="11 12" key="1">
    <citation type="submission" date="2018-03" db="EMBL/GenBank/DDBJ databases">
        <title>Genomic Encyclopedia of Archaeal and Bacterial Type Strains, Phase II (KMG-II): from individual species to whole genera.</title>
        <authorList>
            <person name="Goeker M."/>
        </authorList>
    </citation>
    <scope>NUCLEOTIDE SEQUENCE [LARGE SCALE GENOMIC DNA]</scope>
    <source>
        <strain evidence="11 12">DSM 45211</strain>
    </source>
</reference>
<dbReference type="PROSITE" id="PS50890">
    <property type="entry name" value="PUA"/>
    <property type="match status" value="1"/>
</dbReference>
<feature type="transmembrane region" description="Helical" evidence="9">
    <location>
        <begin position="33"/>
        <end position="55"/>
    </location>
</feature>
<dbReference type="SMART" id="SM00388">
    <property type="entry name" value="HisKA"/>
    <property type="match status" value="1"/>
</dbReference>
<evidence type="ECO:0000256" key="8">
    <source>
        <dbReference type="SAM" id="MobiDB-lite"/>
    </source>
</evidence>
<dbReference type="Pfam" id="PF00512">
    <property type="entry name" value="HisKA"/>
    <property type="match status" value="1"/>
</dbReference>